<feature type="compositionally biased region" description="Low complexity" evidence="1">
    <location>
        <begin position="1"/>
        <end position="12"/>
    </location>
</feature>
<dbReference type="GeneID" id="105173347"/>
<dbReference type="AlphaFoldDB" id="A0A6I9U7P3"/>
<dbReference type="InParanoid" id="A0A6I9U7P3"/>
<organism evidence="2 3">
    <name type="scientific">Sesamum indicum</name>
    <name type="common">Oriental sesame</name>
    <name type="synonym">Sesamum orientale</name>
    <dbReference type="NCBI Taxonomy" id="4182"/>
    <lineage>
        <taxon>Eukaryota</taxon>
        <taxon>Viridiplantae</taxon>
        <taxon>Streptophyta</taxon>
        <taxon>Embryophyta</taxon>
        <taxon>Tracheophyta</taxon>
        <taxon>Spermatophyta</taxon>
        <taxon>Magnoliopsida</taxon>
        <taxon>eudicotyledons</taxon>
        <taxon>Gunneridae</taxon>
        <taxon>Pentapetalae</taxon>
        <taxon>asterids</taxon>
        <taxon>lamiids</taxon>
        <taxon>Lamiales</taxon>
        <taxon>Pedaliaceae</taxon>
        <taxon>Sesamum</taxon>
    </lineage>
</organism>
<dbReference type="CDD" id="cd00303">
    <property type="entry name" value="retropepsin_like"/>
    <property type="match status" value="1"/>
</dbReference>
<evidence type="ECO:0000256" key="1">
    <source>
        <dbReference type="SAM" id="MobiDB-lite"/>
    </source>
</evidence>
<evidence type="ECO:0000313" key="2">
    <source>
        <dbReference type="Proteomes" id="UP000504604"/>
    </source>
</evidence>
<protein>
    <submittedName>
        <fullName evidence="3">Uncharacterized protein LOC105173347</fullName>
    </submittedName>
</protein>
<gene>
    <name evidence="3" type="primary">LOC105173347</name>
</gene>
<dbReference type="KEGG" id="sind:105173347"/>
<dbReference type="Proteomes" id="UP000504604">
    <property type="component" value="Linkage group LG11"/>
</dbReference>
<dbReference type="OrthoDB" id="1934381at2759"/>
<keyword evidence="2" id="KW-1185">Reference proteome</keyword>
<dbReference type="RefSeq" id="XP_011093354.1">
    <property type="nucleotide sequence ID" value="XM_011095052.1"/>
</dbReference>
<reference evidence="3" key="1">
    <citation type="submission" date="2025-08" db="UniProtKB">
        <authorList>
            <consortium name="RefSeq"/>
        </authorList>
    </citation>
    <scope>IDENTIFICATION</scope>
</reference>
<dbReference type="Gene3D" id="2.40.70.10">
    <property type="entry name" value="Acid Proteases"/>
    <property type="match status" value="1"/>
</dbReference>
<dbReference type="InterPro" id="IPR021109">
    <property type="entry name" value="Peptidase_aspartic_dom_sf"/>
</dbReference>
<sequence>MSQLASSVSSLESKGEFPSQTIINSKQNGNAITLYSGKELQLENSTRRGHEQQDKIKAALEILLKKAKKSNQVSKESPKMFVPKPPFPERFAKSKEEEEEKEILETLLKVEIIIEKAICNLGASINIMPLIIYESLDVSPLKEMGVVLQLANHSVVYPEGVLEDVLVQVNELVFPTDFYVLDMRGHISPNSTSIFLGRRFLETSKIKIDVDAGILSMEFDKEVMVNMHHPTVRRAHA</sequence>
<dbReference type="PANTHER" id="PTHR33067:SF15">
    <property type="entry name" value="RNA-DIRECTED DNA POLYMERASE"/>
    <property type="match status" value="1"/>
</dbReference>
<dbReference type="PANTHER" id="PTHR33067">
    <property type="entry name" value="RNA-DIRECTED DNA POLYMERASE-RELATED"/>
    <property type="match status" value="1"/>
</dbReference>
<feature type="region of interest" description="Disordered" evidence="1">
    <location>
        <begin position="1"/>
        <end position="22"/>
    </location>
</feature>
<evidence type="ECO:0000313" key="3">
    <source>
        <dbReference type="RefSeq" id="XP_011093354.1"/>
    </source>
</evidence>
<proteinExistence type="predicted"/>
<name>A0A6I9U7P3_SESIN</name>
<accession>A0A6I9U7P3</accession>